<evidence type="ECO:0000313" key="7">
    <source>
        <dbReference type="Proteomes" id="UP000190857"/>
    </source>
</evidence>
<dbReference type="PROSITE" id="PS51355">
    <property type="entry name" value="GLUTATHIONE_PEROXID_3"/>
    <property type="match status" value="1"/>
</dbReference>
<comment type="similarity">
    <text evidence="1 5">Belongs to the glutathione peroxidase family.</text>
</comment>
<evidence type="ECO:0000256" key="3">
    <source>
        <dbReference type="ARBA" id="ARBA00023002"/>
    </source>
</evidence>
<dbReference type="CDD" id="cd00340">
    <property type="entry name" value="GSH_Peroxidase"/>
    <property type="match status" value="1"/>
</dbReference>
<keyword evidence="7" id="KW-1185">Reference proteome</keyword>
<dbReference type="Gene3D" id="3.40.30.10">
    <property type="entry name" value="Glutaredoxin"/>
    <property type="match status" value="1"/>
</dbReference>
<dbReference type="EMBL" id="FUZP01000001">
    <property type="protein sequence ID" value="SKC44107.1"/>
    <property type="molecule type" value="Genomic_DNA"/>
</dbReference>
<name>A0A1T5IY27_9MICO</name>
<evidence type="ECO:0000256" key="5">
    <source>
        <dbReference type="RuleBase" id="RU000499"/>
    </source>
</evidence>
<evidence type="ECO:0000256" key="1">
    <source>
        <dbReference type="ARBA" id="ARBA00006926"/>
    </source>
</evidence>
<dbReference type="PANTHER" id="PTHR11592">
    <property type="entry name" value="GLUTATHIONE PEROXIDASE"/>
    <property type="match status" value="1"/>
</dbReference>
<dbReference type="PIRSF" id="PIRSF000303">
    <property type="entry name" value="Glutathion_perox"/>
    <property type="match status" value="1"/>
</dbReference>
<evidence type="ECO:0000256" key="2">
    <source>
        <dbReference type="ARBA" id="ARBA00022559"/>
    </source>
</evidence>
<organism evidence="6 7">
    <name type="scientific">Okibacterium fritillariae</name>
    <dbReference type="NCBI Taxonomy" id="123320"/>
    <lineage>
        <taxon>Bacteria</taxon>
        <taxon>Bacillati</taxon>
        <taxon>Actinomycetota</taxon>
        <taxon>Actinomycetes</taxon>
        <taxon>Micrococcales</taxon>
        <taxon>Microbacteriaceae</taxon>
        <taxon>Okibacterium</taxon>
    </lineage>
</organism>
<dbReference type="GO" id="GO:0004601">
    <property type="term" value="F:peroxidase activity"/>
    <property type="evidence" value="ECO:0007669"/>
    <property type="project" value="UniProtKB-KW"/>
</dbReference>
<dbReference type="AlphaFoldDB" id="A0A1T5IY27"/>
<proteinExistence type="inferred from homology"/>
<dbReference type="GO" id="GO:0034599">
    <property type="term" value="P:cellular response to oxidative stress"/>
    <property type="evidence" value="ECO:0007669"/>
    <property type="project" value="TreeGrafter"/>
</dbReference>
<dbReference type="PRINTS" id="PR01011">
    <property type="entry name" value="GLUTPROXDASE"/>
</dbReference>
<reference evidence="6 7" key="1">
    <citation type="submission" date="2017-02" db="EMBL/GenBank/DDBJ databases">
        <authorList>
            <person name="Peterson S.W."/>
        </authorList>
    </citation>
    <scope>NUCLEOTIDE SEQUENCE [LARGE SCALE GENOMIC DNA]</scope>
    <source>
        <strain evidence="6 7">VKM Ac-2059</strain>
    </source>
</reference>
<dbReference type="PANTHER" id="PTHR11592:SF40">
    <property type="entry name" value="THIOREDOXIN_GLUTATHIONE PEROXIDASE BTUE"/>
    <property type="match status" value="1"/>
</dbReference>
<dbReference type="SUPFAM" id="SSF52833">
    <property type="entry name" value="Thioredoxin-like"/>
    <property type="match status" value="1"/>
</dbReference>
<accession>A0A1T5IY27</accession>
<keyword evidence="3 5" id="KW-0560">Oxidoreductase</keyword>
<dbReference type="Proteomes" id="UP000190857">
    <property type="component" value="Unassembled WGS sequence"/>
</dbReference>
<dbReference type="RefSeq" id="WP_079727121.1">
    <property type="nucleotide sequence ID" value="NZ_FUZP01000001.1"/>
</dbReference>
<dbReference type="InterPro" id="IPR036249">
    <property type="entry name" value="Thioredoxin-like_sf"/>
</dbReference>
<gene>
    <name evidence="6" type="ORF">SAMN06309945_0990</name>
</gene>
<dbReference type="Pfam" id="PF00255">
    <property type="entry name" value="GSHPx"/>
    <property type="match status" value="1"/>
</dbReference>
<evidence type="ECO:0000256" key="4">
    <source>
        <dbReference type="PIRSR" id="PIRSR000303-1"/>
    </source>
</evidence>
<dbReference type="OrthoDB" id="9785502at2"/>
<feature type="active site" evidence="4">
    <location>
        <position position="36"/>
    </location>
</feature>
<dbReference type="PROSITE" id="PS00763">
    <property type="entry name" value="GLUTATHIONE_PEROXID_2"/>
    <property type="match status" value="1"/>
</dbReference>
<dbReference type="InterPro" id="IPR000889">
    <property type="entry name" value="Glutathione_peroxidase"/>
</dbReference>
<keyword evidence="2 5" id="KW-0575">Peroxidase</keyword>
<sequence>MTDALDTIEITTIDGDAATLADYAPVKLIVNVASRCGLAPQYEKLEQLQKTYGDRGFTVLGFPSNQFLQELSDEDKIKEYCSMTWGVTFPMFEKVKVNGRSAHPLYQELTKAEDADGKAGRVKWNFEKFVITPDGRVHRFRPTVEPDAPEIVSLIESSLPA</sequence>
<evidence type="ECO:0000313" key="6">
    <source>
        <dbReference type="EMBL" id="SKC44107.1"/>
    </source>
</evidence>
<protein>
    <recommendedName>
        <fullName evidence="5">Glutathione peroxidase</fullName>
    </recommendedName>
</protein>
<dbReference type="InterPro" id="IPR029760">
    <property type="entry name" value="GPX_CS"/>
</dbReference>
<dbReference type="STRING" id="123320.SAMN06309945_0990"/>